<organism evidence="3">
    <name type="scientific">Eucalyptus grandis</name>
    <name type="common">Flooded gum</name>
    <dbReference type="NCBI Taxonomy" id="71139"/>
    <lineage>
        <taxon>Eukaryota</taxon>
        <taxon>Viridiplantae</taxon>
        <taxon>Streptophyta</taxon>
        <taxon>Embryophyta</taxon>
        <taxon>Tracheophyta</taxon>
        <taxon>Spermatophyta</taxon>
        <taxon>Magnoliopsida</taxon>
        <taxon>eudicotyledons</taxon>
        <taxon>Gunneridae</taxon>
        <taxon>Pentapetalae</taxon>
        <taxon>rosids</taxon>
        <taxon>malvids</taxon>
        <taxon>Myrtales</taxon>
        <taxon>Myrtaceae</taxon>
        <taxon>Myrtoideae</taxon>
        <taxon>Eucalypteae</taxon>
        <taxon>Eucalyptus</taxon>
    </lineage>
</organism>
<dbReference type="PANTHER" id="PTHR47487">
    <property type="entry name" value="OS06G0651300 PROTEIN-RELATED"/>
    <property type="match status" value="1"/>
</dbReference>
<dbReference type="eggNOG" id="ENOG502S02K">
    <property type="taxonomic scope" value="Eukaryota"/>
</dbReference>
<dbReference type="FunCoup" id="A0A059CKW4">
    <property type="interactions" value="2"/>
</dbReference>
<accession>A0A059CKW4</accession>
<evidence type="ECO:0000313" key="3">
    <source>
        <dbReference type="EMBL" id="KCW78821.1"/>
    </source>
</evidence>
<name>A0A059CKW4_EUCGR</name>
<dbReference type="InterPro" id="IPR003604">
    <property type="entry name" value="Matrin/U1-like-C_Znf_C2H2"/>
</dbReference>
<evidence type="ECO:0000259" key="2">
    <source>
        <dbReference type="SMART" id="SM00451"/>
    </source>
</evidence>
<feature type="compositionally biased region" description="Polar residues" evidence="1">
    <location>
        <begin position="336"/>
        <end position="350"/>
    </location>
</feature>
<feature type="region of interest" description="Disordered" evidence="1">
    <location>
        <begin position="175"/>
        <end position="195"/>
    </location>
</feature>
<dbReference type="Gramene" id="KCW78821">
    <property type="protein sequence ID" value="KCW78821"/>
    <property type="gene ID" value="EUGRSUZ_C00251"/>
</dbReference>
<dbReference type="SUPFAM" id="SSF57667">
    <property type="entry name" value="beta-beta-alpha zinc fingers"/>
    <property type="match status" value="2"/>
</dbReference>
<dbReference type="SMART" id="SM00451">
    <property type="entry name" value="ZnF_U1"/>
    <property type="match status" value="2"/>
</dbReference>
<sequence>MEFKYRAGASASRPQPVVPRPSRAGFFSDEAWRVDYPGTRNLRPHLNCDFNAMRDPYLVRETIQREIEKQKIREEIIASEVARRQMLEEEVRRELMLERQMVLRRAGDGLPFEGKSTMWFGFNPGHPALHRLESRAMEDHLAFFGHNAVDMSPLIRSPEATPTEIKPELNKDRLIMLPRPDPNLSSAKRKASTSSVDADELSTFSQKKKTKEEWTCALCQVSATSEKGLKEHLEGKKHKTKEASLARKIGKEGTTESRVNQELKDSKMLSRPKMVQNLENTEGSRKKNFQFWCAMCQIGAFSVTVMESHQKGKKHIARLQELGQADEAGCAAVSRASATSDTEQNVSPDVTTAYGAKHPERDAKEPNEATEK</sequence>
<dbReference type="PANTHER" id="PTHR47487:SF8">
    <property type="entry name" value="OS08G0270900 PROTEIN"/>
    <property type="match status" value="1"/>
</dbReference>
<dbReference type="EMBL" id="KK198755">
    <property type="protein sequence ID" value="KCW78821.1"/>
    <property type="molecule type" value="Genomic_DNA"/>
</dbReference>
<dbReference type="STRING" id="71139.A0A059CKW4"/>
<dbReference type="InterPro" id="IPR013087">
    <property type="entry name" value="Znf_C2H2_type"/>
</dbReference>
<feature type="region of interest" description="Disordered" evidence="1">
    <location>
        <begin position="329"/>
        <end position="372"/>
    </location>
</feature>
<proteinExistence type="predicted"/>
<dbReference type="InParanoid" id="A0A059CKW4"/>
<dbReference type="AlphaFoldDB" id="A0A059CKW4"/>
<feature type="domain" description="U1-type" evidence="2">
    <location>
        <begin position="288"/>
        <end position="322"/>
    </location>
</feature>
<protein>
    <recommendedName>
        <fullName evidence="2">U1-type domain-containing protein</fullName>
    </recommendedName>
</protein>
<dbReference type="GO" id="GO:0003676">
    <property type="term" value="F:nucleic acid binding"/>
    <property type="evidence" value="ECO:0007669"/>
    <property type="project" value="InterPro"/>
</dbReference>
<dbReference type="KEGG" id="egr:104436029"/>
<dbReference type="Gene3D" id="3.30.160.60">
    <property type="entry name" value="Classic Zinc Finger"/>
    <property type="match status" value="2"/>
</dbReference>
<dbReference type="Pfam" id="PF12874">
    <property type="entry name" value="zf-met"/>
    <property type="match status" value="2"/>
</dbReference>
<dbReference type="InterPro" id="IPR036236">
    <property type="entry name" value="Znf_C2H2_sf"/>
</dbReference>
<gene>
    <name evidence="3" type="ORF">EUGRSUZ_C00251</name>
</gene>
<dbReference type="GO" id="GO:0008270">
    <property type="term" value="F:zinc ion binding"/>
    <property type="evidence" value="ECO:0007669"/>
    <property type="project" value="InterPro"/>
</dbReference>
<reference evidence="3" key="1">
    <citation type="submission" date="2013-07" db="EMBL/GenBank/DDBJ databases">
        <title>The genome of Eucalyptus grandis.</title>
        <authorList>
            <person name="Schmutz J."/>
            <person name="Hayes R."/>
            <person name="Myburg A."/>
            <person name="Tuskan G."/>
            <person name="Grattapaglia D."/>
            <person name="Rokhsar D.S."/>
        </authorList>
    </citation>
    <scope>NUCLEOTIDE SEQUENCE</scope>
    <source>
        <tissue evidence="3">Leaf extractions</tissue>
    </source>
</reference>
<dbReference type="OMA" id="IAMWITQ"/>
<evidence type="ECO:0000256" key="1">
    <source>
        <dbReference type="SAM" id="MobiDB-lite"/>
    </source>
</evidence>
<dbReference type="OrthoDB" id="10009287at2759"/>
<feature type="compositionally biased region" description="Basic and acidic residues" evidence="1">
    <location>
        <begin position="357"/>
        <end position="372"/>
    </location>
</feature>
<feature type="domain" description="U1-type" evidence="2">
    <location>
        <begin position="211"/>
        <end position="245"/>
    </location>
</feature>